<dbReference type="AlphaFoldDB" id="A0A7U4JPE3"/>
<proteinExistence type="predicted"/>
<organism evidence="1 2">
    <name type="scientific">Clostridium sporogenes</name>
    <dbReference type="NCBI Taxonomy" id="1509"/>
    <lineage>
        <taxon>Bacteria</taxon>
        <taxon>Bacillati</taxon>
        <taxon>Bacillota</taxon>
        <taxon>Clostridia</taxon>
        <taxon>Eubacteriales</taxon>
        <taxon>Clostridiaceae</taxon>
        <taxon>Clostridium</taxon>
    </lineage>
</organism>
<dbReference type="RefSeq" id="WP_033059821.1">
    <property type="nucleotide sequence ID" value="NZ_CP009225.1"/>
</dbReference>
<name>A0A7U4JPE3_CLOSG</name>
<evidence type="ECO:0000313" key="1">
    <source>
        <dbReference type="EMBL" id="AKC62871.1"/>
    </source>
</evidence>
<sequence>MYKDINLNIHYSSPEEIWHKINEVYKSMPYWAGNDNEVKWIGKDVDLWASVEPSGIQIAGIMPDYIWNEWYSSLRHKLTESLGYEIGEPEEGYAFKYWG</sequence>
<gene>
    <name evidence="1" type="ORF">CLSPO_c21510</name>
</gene>
<dbReference type="EMBL" id="CP009225">
    <property type="protein sequence ID" value="AKC62871.1"/>
    <property type="molecule type" value="Genomic_DNA"/>
</dbReference>
<evidence type="ECO:0008006" key="3">
    <source>
        <dbReference type="Google" id="ProtNLM"/>
    </source>
</evidence>
<protein>
    <recommendedName>
        <fullName evidence="3">SRPBCC domain-containing protein</fullName>
    </recommendedName>
</protein>
<reference evidence="1 2" key="1">
    <citation type="journal article" date="2015" name="PLoS ONE">
        <title>A universal mariner transposon system for forward genetic studies in the genus clostridium.</title>
        <authorList>
            <person name="Zhang Y."/>
            <person name="Grosse-Honebrink A."/>
            <person name="Minton N.P."/>
        </authorList>
    </citation>
    <scope>NUCLEOTIDE SEQUENCE [LARGE SCALE GENOMIC DNA]</scope>
    <source>
        <strain evidence="1 2">NCIMB 10696</strain>
    </source>
</reference>
<evidence type="ECO:0000313" key="2">
    <source>
        <dbReference type="Proteomes" id="UP000033052"/>
    </source>
</evidence>
<dbReference type="GeneID" id="92938845"/>
<accession>A0A7U4JPE3</accession>
<dbReference type="KEGG" id="cld:CLSPO_c21510"/>
<dbReference type="Proteomes" id="UP000033052">
    <property type="component" value="Chromosome"/>
</dbReference>